<protein>
    <submittedName>
        <fullName evidence="1">Uncharacterized protein</fullName>
    </submittedName>
</protein>
<name>J3M4A0_ORYBR</name>
<evidence type="ECO:0000313" key="1">
    <source>
        <dbReference type="EnsemblPlants" id="OB05G14240.1"/>
    </source>
</evidence>
<sequence length="82" mass="9067">PVPGYIGNRQISQFRILNLTQTNLPVAVLRSIGNAVIDVLAALDNSQISDITVVHQLQAFRSYTFYGNLTQLKILVLSLNNL</sequence>
<dbReference type="AlphaFoldDB" id="J3M4A0"/>
<reference evidence="1" key="1">
    <citation type="journal article" date="2013" name="Nat. Commun.">
        <title>Whole-genome sequencing of Oryza brachyantha reveals mechanisms underlying Oryza genome evolution.</title>
        <authorList>
            <person name="Chen J."/>
            <person name="Huang Q."/>
            <person name="Gao D."/>
            <person name="Wang J."/>
            <person name="Lang Y."/>
            <person name="Liu T."/>
            <person name="Li B."/>
            <person name="Bai Z."/>
            <person name="Luis Goicoechea J."/>
            <person name="Liang C."/>
            <person name="Chen C."/>
            <person name="Zhang W."/>
            <person name="Sun S."/>
            <person name="Liao Y."/>
            <person name="Zhang X."/>
            <person name="Yang L."/>
            <person name="Song C."/>
            <person name="Wang M."/>
            <person name="Shi J."/>
            <person name="Liu G."/>
            <person name="Liu J."/>
            <person name="Zhou H."/>
            <person name="Zhou W."/>
            <person name="Yu Q."/>
            <person name="An N."/>
            <person name="Chen Y."/>
            <person name="Cai Q."/>
            <person name="Wang B."/>
            <person name="Liu B."/>
            <person name="Min J."/>
            <person name="Huang Y."/>
            <person name="Wu H."/>
            <person name="Li Z."/>
            <person name="Zhang Y."/>
            <person name="Yin Y."/>
            <person name="Song W."/>
            <person name="Jiang J."/>
            <person name="Jackson S.A."/>
            <person name="Wing R.A."/>
            <person name="Wang J."/>
            <person name="Chen M."/>
        </authorList>
    </citation>
    <scope>NUCLEOTIDE SEQUENCE [LARGE SCALE GENOMIC DNA]</scope>
    <source>
        <strain evidence="1">cv. IRGC 101232</strain>
    </source>
</reference>
<reference evidence="1" key="2">
    <citation type="submission" date="2013-04" db="UniProtKB">
        <authorList>
            <consortium name="EnsemblPlants"/>
        </authorList>
    </citation>
    <scope>IDENTIFICATION</scope>
</reference>
<keyword evidence="2" id="KW-1185">Reference proteome</keyword>
<proteinExistence type="predicted"/>
<accession>J3M4A0</accession>
<dbReference type="Gramene" id="OB05G14240.1">
    <property type="protein sequence ID" value="OB05G14240.1"/>
    <property type="gene ID" value="OB05G14240"/>
</dbReference>
<dbReference type="HOGENOM" id="CLU_2565184_0_0_1"/>
<organism evidence="1">
    <name type="scientific">Oryza brachyantha</name>
    <name type="common">malo sina</name>
    <dbReference type="NCBI Taxonomy" id="4533"/>
    <lineage>
        <taxon>Eukaryota</taxon>
        <taxon>Viridiplantae</taxon>
        <taxon>Streptophyta</taxon>
        <taxon>Embryophyta</taxon>
        <taxon>Tracheophyta</taxon>
        <taxon>Spermatophyta</taxon>
        <taxon>Magnoliopsida</taxon>
        <taxon>Liliopsida</taxon>
        <taxon>Poales</taxon>
        <taxon>Poaceae</taxon>
        <taxon>BOP clade</taxon>
        <taxon>Oryzoideae</taxon>
        <taxon>Oryzeae</taxon>
        <taxon>Oryzinae</taxon>
        <taxon>Oryza</taxon>
    </lineage>
</organism>
<dbReference type="Proteomes" id="UP000006038">
    <property type="component" value="Chromosome 5"/>
</dbReference>
<evidence type="ECO:0000313" key="2">
    <source>
        <dbReference type="Proteomes" id="UP000006038"/>
    </source>
</evidence>
<dbReference type="EnsemblPlants" id="OB05G14240.1">
    <property type="protein sequence ID" value="OB05G14240.1"/>
    <property type="gene ID" value="OB05G14240"/>
</dbReference>